<feature type="compositionally biased region" description="Polar residues" evidence="1">
    <location>
        <begin position="65"/>
        <end position="90"/>
    </location>
</feature>
<evidence type="ECO:0000313" key="3">
    <source>
        <dbReference type="Proteomes" id="UP001152561"/>
    </source>
</evidence>
<protein>
    <submittedName>
        <fullName evidence="2">Uncharacterized protein</fullName>
    </submittedName>
</protein>
<comment type="caution">
    <text evidence="2">The sequence shown here is derived from an EMBL/GenBank/DDBJ whole genome shotgun (WGS) entry which is preliminary data.</text>
</comment>
<gene>
    <name evidence="2" type="ORF">K7X08_011156</name>
</gene>
<feature type="compositionally biased region" description="Basic and acidic residues" evidence="1">
    <location>
        <begin position="108"/>
        <end position="125"/>
    </location>
</feature>
<evidence type="ECO:0000256" key="1">
    <source>
        <dbReference type="SAM" id="MobiDB-lite"/>
    </source>
</evidence>
<dbReference type="AlphaFoldDB" id="A0A9Q1LY72"/>
<organism evidence="2 3">
    <name type="scientific">Anisodus acutangulus</name>
    <dbReference type="NCBI Taxonomy" id="402998"/>
    <lineage>
        <taxon>Eukaryota</taxon>
        <taxon>Viridiplantae</taxon>
        <taxon>Streptophyta</taxon>
        <taxon>Embryophyta</taxon>
        <taxon>Tracheophyta</taxon>
        <taxon>Spermatophyta</taxon>
        <taxon>Magnoliopsida</taxon>
        <taxon>eudicotyledons</taxon>
        <taxon>Gunneridae</taxon>
        <taxon>Pentapetalae</taxon>
        <taxon>asterids</taxon>
        <taxon>lamiids</taxon>
        <taxon>Solanales</taxon>
        <taxon>Solanaceae</taxon>
        <taxon>Solanoideae</taxon>
        <taxon>Hyoscyameae</taxon>
        <taxon>Anisodus</taxon>
    </lineage>
</organism>
<dbReference type="EMBL" id="JAJAGQ010000012">
    <property type="protein sequence ID" value="KAJ8547570.1"/>
    <property type="molecule type" value="Genomic_DNA"/>
</dbReference>
<dbReference type="Proteomes" id="UP001152561">
    <property type="component" value="Unassembled WGS sequence"/>
</dbReference>
<dbReference type="OrthoDB" id="1328909at2759"/>
<name>A0A9Q1LY72_9SOLA</name>
<keyword evidence="3" id="KW-1185">Reference proteome</keyword>
<feature type="compositionally biased region" description="Acidic residues" evidence="1">
    <location>
        <begin position="173"/>
        <end position="199"/>
    </location>
</feature>
<reference evidence="3" key="1">
    <citation type="journal article" date="2023" name="Proc. Natl. Acad. Sci. U.S.A.">
        <title>Genomic and structural basis for evolution of tropane alkaloid biosynthesis.</title>
        <authorList>
            <person name="Wanga Y.-J."/>
            <person name="Taina T."/>
            <person name="Yua J.-Y."/>
            <person name="Lia J."/>
            <person name="Xua B."/>
            <person name="Chenc J."/>
            <person name="D'Auriad J.C."/>
            <person name="Huanga J.-P."/>
            <person name="Huanga S.-X."/>
        </authorList>
    </citation>
    <scope>NUCLEOTIDE SEQUENCE [LARGE SCALE GENOMIC DNA]</scope>
    <source>
        <strain evidence="3">cv. KIB-2019</strain>
    </source>
</reference>
<proteinExistence type="predicted"/>
<evidence type="ECO:0000313" key="2">
    <source>
        <dbReference type="EMBL" id="KAJ8547570.1"/>
    </source>
</evidence>
<feature type="region of interest" description="Disordered" evidence="1">
    <location>
        <begin position="173"/>
        <end position="208"/>
    </location>
</feature>
<feature type="region of interest" description="Disordered" evidence="1">
    <location>
        <begin position="38"/>
        <end position="128"/>
    </location>
</feature>
<accession>A0A9Q1LY72</accession>
<sequence>MDTKSLEVLNRVGEKGTIINVISPTRAVEAFNVEMGEAADMGRPPDPIDDSTSTILRSGKAINKMESNTKVTNSPENLSKQVEEQSSNSAMVLEPRTEPPGDTNEEDDYKHYEIDSKEEDEKNTEMEDLEGNDILLVNDGGDDEYSHTSFNGSSDTYLDSKDEELNMLSLTEIEEEINTPDQGKEDDELNISDQEEYEDQGEKMMKME</sequence>